<dbReference type="InterPro" id="IPR009768">
    <property type="entry name" value="MAP70"/>
</dbReference>
<evidence type="ECO:0000256" key="4">
    <source>
        <dbReference type="ARBA" id="ARBA00022701"/>
    </source>
</evidence>
<dbReference type="PANTHER" id="PTHR31246:SF5">
    <property type="entry name" value="MICROTUBULE-ASSOCIATED PROTEIN 70-5"/>
    <property type="match status" value="1"/>
</dbReference>
<reference evidence="9 10" key="1">
    <citation type="submission" date="2020-08" db="EMBL/GenBank/DDBJ databases">
        <title>Plant Genome Project.</title>
        <authorList>
            <person name="Zhang R.-G."/>
        </authorList>
    </citation>
    <scope>NUCLEOTIDE SEQUENCE [LARGE SCALE GENOMIC DNA]</scope>
    <source>
        <tissue evidence="9">Rhizome</tissue>
    </source>
</reference>
<gene>
    <name evidence="9" type="ORF">ZIOFF_011235</name>
</gene>
<keyword evidence="3" id="KW-0963">Cytoplasm</keyword>
<keyword evidence="10" id="KW-1185">Reference proteome</keyword>
<evidence type="ECO:0000256" key="8">
    <source>
        <dbReference type="SAM" id="MobiDB-lite"/>
    </source>
</evidence>
<dbReference type="GO" id="GO:0005874">
    <property type="term" value="C:microtubule"/>
    <property type="evidence" value="ECO:0007669"/>
    <property type="project" value="UniProtKB-KW"/>
</dbReference>
<accession>A0A8J5I5G8</accession>
<comment type="subcellular location">
    <subcellularLocation>
        <location evidence="1">Cytoplasm</location>
        <location evidence="1">Cytoskeleton</location>
    </subcellularLocation>
</comment>
<evidence type="ECO:0000256" key="3">
    <source>
        <dbReference type="ARBA" id="ARBA00022490"/>
    </source>
</evidence>
<dbReference type="GO" id="GO:0007010">
    <property type="term" value="P:cytoskeleton organization"/>
    <property type="evidence" value="ECO:0007669"/>
    <property type="project" value="InterPro"/>
</dbReference>
<evidence type="ECO:0000313" key="9">
    <source>
        <dbReference type="EMBL" id="KAG6529041.1"/>
    </source>
</evidence>
<keyword evidence="4" id="KW-0493">Microtubule</keyword>
<organism evidence="9 10">
    <name type="scientific">Zingiber officinale</name>
    <name type="common">Ginger</name>
    <name type="synonym">Amomum zingiber</name>
    <dbReference type="NCBI Taxonomy" id="94328"/>
    <lineage>
        <taxon>Eukaryota</taxon>
        <taxon>Viridiplantae</taxon>
        <taxon>Streptophyta</taxon>
        <taxon>Embryophyta</taxon>
        <taxon>Tracheophyta</taxon>
        <taxon>Spermatophyta</taxon>
        <taxon>Magnoliopsida</taxon>
        <taxon>Liliopsida</taxon>
        <taxon>Zingiberales</taxon>
        <taxon>Zingiberaceae</taxon>
        <taxon>Zingiber</taxon>
    </lineage>
</organism>
<evidence type="ECO:0000256" key="2">
    <source>
        <dbReference type="ARBA" id="ARBA00008825"/>
    </source>
</evidence>
<dbReference type="Proteomes" id="UP000734854">
    <property type="component" value="Unassembled WGS sequence"/>
</dbReference>
<evidence type="ECO:0000256" key="7">
    <source>
        <dbReference type="SAM" id="Coils"/>
    </source>
</evidence>
<keyword evidence="5 7" id="KW-0175">Coiled coil</keyword>
<dbReference type="PANTHER" id="PTHR31246">
    <property type="entry name" value="MICROTUBULE-ASSOCIATED PROTEIN 70-2"/>
    <property type="match status" value="1"/>
</dbReference>
<proteinExistence type="inferred from homology"/>
<keyword evidence="6" id="KW-0206">Cytoskeleton</keyword>
<evidence type="ECO:0008006" key="11">
    <source>
        <dbReference type="Google" id="ProtNLM"/>
    </source>
</evidence>
<comment type="similarity">
    <text evidence="2">Belongs to the MAP70 family.</text>
</comment>
<dbReference type="Pfam" id="PF07058">
    <property type="entry name" value="MAP70"/>
    <property type="match status" value="1"/>
</dbReference>
<feature type="compositionally biased region" description="Polar residues" evidence="8">
    <location>
        <begin position="366"/>
        <end position="392"/>
    </location>
</feature>
<feature type="region of interest" description="Disordered" evidence="8">
    <location>
        <begin position="340"/>
        <end position="392"/>
    </location>
</feature>
<evidence type="ECO:0000256" key="5">
    <source>
        <dbReference type="ARBA" id="ARBA00023054"/>
    </source>
</evidence>
<feature type="coiled-coil region" evidence="7">
    <location>
        <begin position="155"/>
        <end position="326"/>
    </location>
</feature>
<comment type="caution">
    <text evidence="9">The sequence shown here is derived from an EMBL/GenBank/DDBJ whole genome shotgun (WGS) entry which is preliminary data.</text>
</comment>
<sequence>MGSLGDAAGATELFASPSDPVIIELNRLQNCIMERVLFMSIESAKFEKLEIRQTKERELGLAKNEIKALKATEILKDKAVMKLSNELTKMDEKLRTTEKQLEQKNLDIKKLTNEKKEALIAQFAAEAILRRVYATQKDEEFIPVEVLLAPFESEIKEYRNEILMLREDIKALERLTKSKEEALAETESLLHSALEQTRNVEVEENKILEKTYRKKVVEVEKLMKTIRELEESILAGGVTANAIRDYQRKITELNEDKRVVERELARVKVSASRIATAAANEWKDDGDKVIPVKQWLEERRVFQGEIQRLKDKLTLAERTAKTENQLKEKLSLRLKTLEQGMKHSSLHSERKKSGLPSPNGLKKSPYASNNGTVLQKPNSNSGDADNARGTENLNSYVVKKNLLALRSRSYNDTGKENAETNVRPNGHADDVITGRTEVNHEVKEKKYEDIKSQNESLEDGYEDMVSGFLYDKLQKEVINLRESHKDKDSVLIMKDDEIKFLLRKVDVLAKAAEVESKKKRRNAREKEMMIILEDKKSISALRLFTDSKETWRNMHSEAKTGRDWSNKLKTIVKLLCREWNVTYHHMLRETEADWLTKRSLEIDAVGLILM</sequence>
<evidence type="ECO:0000313" key="10">
    <source>
        <dbReference type="Proteomes" id="UP000734854"/>
    </source>
</evidence>
<feature type="region of interest" description="Disordered" evidence="8">
    <location>
        <begin position="410"/>
        <end position="430"/>
    </location>
</feature>
<dbReference type="GO" id="GO:0008017">
    <property type="term" value="F:microtubule binding"/>
    <property type="evidence" value="ECO:0007669"/>
    <property type="project" value="InterPro"/>
</dbReference>
<evidence type="ECO:0000256" key="1">
    <source>
        <dbReference type="ARBA" id="ARBA00004245"/>
    </source>
</evidence>
<dbReference type="EMBL" id="JACMSC010000003">
    <property type="protein sequence ID" value="KAG6529041.1"/>
    <property type="molecule type" value="Genomic_DNA"/>
</dbReference>
<dbReference type="AlphaFoldDB" id="A0A8J5I5G8"/>
<name>A0A8J5I5G8_ZINOF</name>
<evidence type="ECO:0000256" key="6">
    <source>
        <dbReference type="ARBA" id="ARBA00023212"/>
    </source>
</evidence>
<feature type="coiled-coil region" evidence="7">
    <location>
        <begin position="52"/>
        <end position="121"/>
    </location>
</feature>
<protein>
    <recommendedName>
        <fullName evidence="11">Microtubule-associated protein 70-5</fullName>
    </recommendedName>
</protein>